<dbReference type="InterPro" id="IPR003347">
    <property type="entry name" value="JmjC_dom"/>
</dbReference>
<keyword evidence="8" id="KW-1185">Reference proteome</keyword>
<evidence type="ECO:0000256" key="4">
    <source>
        <dbReference type="ARBA" id="ARBA00023002"/>
    </source>
</evidence>
<dbReference type="PATRIC" id="fig|658445.3.peg.3321"/>
<keyword evidence="4" id="KW-0560">Oxidoreductase</keyword>
<dbReference type="SMART" id="SM00558">
    <property type="entry name" value="JmjC"/>
    <property type="match status" value="1"/>
</dbReference>
<dbReference type="HOGENOM" id="CLU_039125_0_0_6"/>
<comment type="cofactor">
    <cofactor evidence="1">
        <name>Fe(2+)</name>
        <dbReference type="ChEBI" id="CHEBI:29033"/>
    </cofactor>
</comment>
<protein>
    <recommendedName>
        <fullName evidence="6">JmjC domain-containing protein</fullName>
    </recommendedName>
</protein>
<dbReference type="InterPro" id="IPR046799">
    <property type="entry name" value="ROXA-like_wH"/>
</dbReference>
<dbReference type="AlphaFoldDB" id="A0A0C5W946"/>
<reference evidence="7 8" key="1">
    <citation type="submission" date="2013-05" db="EMBL/GenBank/DDBJ databases">
        <title>Complete genome sequence of the lipase-producing bacterium Photobacterium gaetbulicola Gung47.</title>
        <authorList>
            <person name="Kim Y.-O."/>
        </authorList>
    </citation>
    <scope>NUCLEOTIDE SEQUENCE [LARGE SCALE GENOMIC DNA]</scope>
    <source>
        <strain evidence="7 8">Gung47</strain>
    </source>
</reference>
<keyword evidence="3" id="KW-0223">Dioxygenase</keyword>
<evidence type="ECO:0000259" key="6">
    <source>
        <dbReference type="PROSITE" id="PS51184"/>
    </source>
</evidence>
<dbReference type="SUPFAM" id="SSF51197">
    <property type="entry name" value="Clavaminate synthase-like"/>
    <property type="match status" value="1"/>
</dbReference>
<dbReference type="GO" id="GO:0016706">
    <property type="term" value="F:2-oxoglutarate-dependent dioxygenase activity"/>
    <property type="evidence" value="ECO:0007669"/>
    <property type="project" value="TreeGrafter"/>
</dbReference>
<dbReference type="Proteomes" id="UP000032303">
    <property type="component" value="Chromosome 2"/>
</dbReference>
<dbReference type="EMBL" id="CP005974">
    <property type="protein sequence ID" value="AJR08091.1"/>
    <property type="molecule type" value="Genomic_DNA"/>
</dbReference>
<dbReference type="Gene3D" id="2.60.120.650">
    <property type="entry name" value="Cupin"/>
    <property type="match status" value="1"/>
</dbReference>
<feature type="domain" description="JmjC" evidence="6">
    <location>
        <begin position="105"/>
        <end position="233"/>
    </location>
</feature>
<evidence type="ECO:0000256" key="3">
    <source>
        <dbReference type="ARBA" id="ARBA00022964"/>
    </source>
</evidence>
<sequence>MRIISTSLSAFKSKTMYQLTFSFEAFLAEFWQKKPTIIKGGFNKFTDPISPDELAGLAMEEEVDSRYIAKHGNEWEVKHGPLTFDNVPKDNWSFVVQAANHWHEGAASLVTPFRQLPNWLFDDLMISYSTPGGGVGPHIDQYDVFIVQGSGKRRWRVGPQKEDYEEKHGHPALRQIKDFEPILDDVLEPGDILYIPPGFPHDGYAIETAMSFSIGFRSPKKQELLSSFADYVIANEVGDVHYHNPDLPARKTPGAIMASERADMEAMMRSLLDHPEMIKQWMGEHLSQNRHELDIIAADPPWQAAEVYQFLESGEVLKRLGGLRAFYYPEQPHQLFINGESYQLPEECGTAATYLCDAETISQDKLGKLIDHPAFIALLTQLINYGYWYPVE</sequence>
<dbReference type="PANTHER" id="PTHR13096">
    <property type="entry name" value="MINA53 MYC INDUCED NUCLEAR ANTIGEN"/>
    <property type="match status" value="1"/>
</dbReference>
<gene>
    <name evidence="7" type="ORF">H744_2c1413</name>
</gene>
<keyword evidence="5" id="KW-0408">Iron</keyword>
<evidence type="ECO:0000313" key="8">
    <source>
        <dbReference type="Proteomes" id="UP000032303"/>
    </source>
</evidence>
<dbReference type="Pfam" id="PF08007">
    <property type="entry name" value="JmjC_2"/>
    <property type="match status" value="1"/>
</dbReference>
<evidence type="ECO:0000256" key="2">
    <source>
        <dbReference type="ARBA" id="ARBA00022723"/>
    </source>
</evidence>
<dbReference type="KEGG" id="pgb:H744_2c1413"/>
<dbReference type="Pfam" id="PF20514">
    <property type="entry name" value="WHD_ROXA"/>
    <property type="match status" value="1"/>
</dbReference>
<proteinExistence type="predicted"/>
<dbReference type="GO" id="GO:0046872">
    <property type="term" value="F:metal ion binding"/>
    <property type="evidence" value="ECO:0007669"/>
    <property type="project" value="UniProtKB-KW"/>
</dbReference>
<name>A0A0C5W946_9GAMM</name>
<evidence type="ECO:0000256" key="1">
    <source>
        <dbReference type="ARBA" id="ARBA00001954"/>
    </source>
</evidence>
<accession>A0A0C5W946</accession>
<evidence type="ECO:0000313" key="7">
    <source>
        <dbReference type="EMBL" id="AJR08091.1"/>
    </source>
</evidence>
<dbReference type="STRING" id="658445.H744_2c1413"/>
<dbReference type="PROSITE" id="PS51184">
    <property type="entry name" value="JMJC"/>
    <property type="match status" value="1"/>
</dbReference>
<dbReference type="InterPro" id="IPR039994">
    <property type="entry name" value="NO66-like"/>
</dbReference>
<dbReference type="Gene3D" id="3.40.366.30">
    <property type="entry name" value="50S ribosomal protein L16 arginine hydroxylase, Chain A, Domain 2"/>
    <property type="match status" value="1"/>
</dbReference>
<keyword evidence="2" id="KW-0479">Metal-binding</keyword>
<organism evidence="7 8">
    <name type="scientific">Photobacterium gaetbulicola Gung47</name>
    <dbReference type="NCBI Taxonomy" id="658445"/>
    <lineage>
        <taxon>Bacteria</taxon>
        <taxon>Pseudomonadati</taxon>
        <taxon>Pseudomonadota</taxon>
        <taxon>Gammaproteobacteria</taxon>
        <taxon>Vibrionales</taxon>
        <taxon>Vibrionaceae</taxon>
        <taxon>Photobacterium</taxon>
    </lineage>
</organism>
<dbReference type="PANTHER" id="PTHR13096:SF8">
    <property type="entry name" value="RIBOSOMAL OXYGENASE 1"/>
    <property type="match status" value="1"/>
</dbReference>
<evidence type="ECO:0000256" key="5">
    <source>
        <dbReference type="ARBA" id="ARBA00023004"/>
    </source>
</evidence>